<accession>A0ABD6EHQ2</accession>
<comment type="caution">
    <text evidence="1">The sequence shown here is derived from an EMBL/GenBank/DDBJ whole genome shotgun (WGS) entry which is preliminary data.</text>
</comment>
<dbReference type="EMBL" id="JBGFUD010003474">
    <property type="protein sequence ID" value="MFH4978747.1"/>
    <property type="molecule type" value="Genomic_DNA"/>
</dbReference>
<sequence>MENTEKVGLVCSNEDFIEFFIDIISNSPKFTLKALWCPDTERSIQLAADKDVPSVSHTAFQLISRTDTETIIIAAHPYQADIFCAQAIALHKNVICINASLLTIHHARLLSELSAKCNSSFVTIYALRHSPPFIALKKNLGLVGRVSFIDVTSSFIVASVNSERLRNDSVVTLHKQSHAIIDVLSFISDCVPCKISTTLREKSTIIDHFRLKQLETAVIQLSFGNIIANIRITCSDHRSLSLIVYGDESTFYFNENCLVCKNNESTTVIWQNANGIQKVYEDGLRYALSAPMLSSSLDELSILKCLS</sequence>
<protein>
    <recommendedName>
        <fullName evidence="3">Gfo/Idh/MocA-like oxidoreductase N-terminal domain-containing protein</fullName>
    </recommendedName>
</protein>
<name>A0ABD6EHQ2_9BILA</name>
<dbReference type="Gene3D" id="3.30.360.10">
    <property type="entry name" value="Dihydrodipicolinate Reductase, domain 2"/>
    <property type="match status" value="1"/>
</dbReference>
<evidence type="ECO:0000313" key="1">
    <source>
        <dbReference type="EMBL" id="MFH4978747.1"/>
    </source>
</evidence>
<dbReference type="AlphaFoldDB" id="A0ABD6EHQ2"/>
<dbReference type="Gene3D" id="3.40.50.720">
    <property type="entry name" value="NAD(P)-binding Rossmann-like Domain"/>
    <property type="match status" value="1"/>
</dbReference>
<reference evidence="1 2" key="1">
    <citation type="submission" date="2024-08" db="EMBL/GenBank/DDBJ databases">
        <title>Gnathostoma spinigerum genome.</title>
        <authorList>
            <person name="Gonzalez-Bertolin B."/>
            <person name="Monzon S."/>
            <person name="Zaballos A."/>
            <person name="Jimenez P."/>
            <person name="Dekumyoy P."/>
            <person name="Varona S."/>
            <person name="Cuesta I."/>
            <person name="Sumanam S."/>
            <person name="Adisakwattana P."/>
            <person name="Gasser R.B."/>
            <person name="Hernandez-Gonzalez A."/>
            <person name="Young N.D."/>
            <person name="Perteguer M.J."/>
        </authorList>
    </citation>
    <scope>NUCLEOTIDE SEQUENCE [LARGE SCALE GENOMIC DNA]</scope>
    <source>
        <strain evidence="1">AL3</strain>
        <tissue evidence="1">Liver</tissue>
    </source>
</reference>
<dbReference type="Proteomes" id="UP001608902">
    <property type="component" value="Unassembled WGS sequence"/>
</dbReference>
<dbReference type="InterPro" id="IPR036291">
    <property type="entry name" value="NAD(P)-bd_dom_sf"/>
</dbReference>
<dbReference type="SUPFAM" id="SSF51735">
    <property type="entry name" value="NAD(P)-binding Rossmann-fold domains"/>
    <property type="match status" value="1"/>
</dbReference>
<gene>
    <name evidence="1" type="ORF">AB6A40_005456</name>
</gene>
<evidence type="ECO:0008006" key="3">
    <source>
        <dbReference type="Google" id="ProtNLM"/>
    </source>
</evidence>
<organism evidence="1 2">
    <name type="scientific">Gnathostoma spinigerum</name>
    <dbReference type="NCBI Taxonomy" id="75299"/>
    <lineage>
        <taxon>Eukaryota</taxon>
        <taxon>Metazoa</taxon>
        <taxon>Ecdysozoa</taxon>
        <taxon>Nematoda</taxon>
        <taxon>Chromadorea</taxon>
        <taxon>Rhabditida</taxon>
        <taxon>Spirurina</taxon>
        <taxon>Gnathostomatomorpha</taxon>
        <taxon>Gnathostomatoidea</taxon>
        <taxon>Gnathostomatidae</taxon>
        <taxon>Gnathostoma</taxon>
    </lineage>
</organism>
<proteinExistence type="predicted"/>
<evidence type="ECO:0000313" key="2">
    <source>
        <dbReference type="Proteomes" id="UP001608902"/>
    </source>
</evidence>
<keyword evidence="2" id="KW-1185">Reference proteome</keyword>